<keyword evidence="2" id="KW-0812">Transmembrane</keyword>
<evidence type="ECO:0000256" key="1">
    <source>
        <dbReference type="SAM" id="MobiDB-lite"/>
    </source>
</evidence>
<evidence type="ECO:0000313" key="4">
    <source>
        <dbReference type="Proteomes" id="UP001341840"/>
    </source>
</evidence>
<keyword evidence="2" id="KW-1133">Transmembrane helix</keyword>
<name>A0ABU6TMG8_9FABA</name>
<evidence type="ECO:0000313" key="3">
    <source>
        <dbReference type="EMBL" id="MED6149043.1"/>
    </source>
</evidence>
<comment type="caution">
    <text evidence="3">The sequence shown here is derived from an EMBL/GenBank/DDBJ whole genome shotgun (WGS) entry which is preliminary data.</text>
</comment>
<keyword evidence="2" id="KW-0472">Membrane</keyword>
<dbReference type="EMBL" id="JASCZI010091118">
    <property type="protein sequence ID" value="MED6149043.1"/>
    <property type="molecule type" value="Genomic_DNA"/>
</dbReference>
<feature type="region of interest" description="Disordered" evidence="1">
    <location>
        <begin position="1"/>
        <end position="29"/>
    </location>
</feature>
<sequence>MESDGAASSRRRSGGGGVRSEHSSSTQGVYVPRVERIEKELLRSVTAGSMQYPTYQEQRTTLIACSSDAHSSSRQLTIVSLFQGRLPHCKFFMWLDVFTAKITNDAAGKIGEEEQDVREQFGRIELEKLIHDLENRVAMLEKKNHMNLFYIITMFVVLVFAYFVNFG</sequence>
<dbReference type="Proteomes" id="UP001341840">
    <property type="component" value="Unassembled WGS sequence"/>
</dbReference>
<accession>A0ABU6TMG8</accession>
<feature type="transmembrane region" description="Helical" evidence="2">
    <location>
        <begin position="146"/>
        <end position="164"/>
    </location>
</feature>
<protein>
    <submittedName>
        <fullName evidence="3">Uncharacterized protein</fullName>
    </submittedName>
</protein>
<reference evidence="3 4" key="1">
    <citation type="journal article" date="2023" name="Plants (Basel)">
        <title>Bridging the Gap: Combining Genomics and Transcriptomics Approaches to Understand Stylosanthes scabra, an Orphan Legume from the Brazilian Caatinga.</title>
        <authorList>
            <person name="Ferreira-Neto J.R.C."/>
            <person name="da Silva M.D."/>
            <person name="Binneck E."/>
            <person name="de Melo N.F."/>
            <person name="da Silva R.H."/>
            <person name="de Melo A.L.T.M."/>
            <person name="Pandolfi V."/>
            <person name="Bustamante F.O."/>
            <person name="Brasileiro-Vidal A.C."/>
            <person name="Benko-Iseppon A.M."/>
        </authorList>
    </citation>
    <scope>NUCLEOTIDE SEQUENCE [LARGE SCALE GENOMIC DNA]</scope>
    <source>
        <tissue evidence="3">Leaves</tissue>
    </source>
</reference>
<evidence type="ECO:0000256" key="2">
    <source>
        <dbReference type="SAM" id="Phobius"/>
    </source>
</evidence>
<organism evidence="3 4">
    <name type="scientific">Stylosanthes scabra</name>
    <dbReference type="NCBI Taxonomy" id="79078"/>
    <lineage>
        <taxon>Eukaryota</taxon>
        <taxon>Viridiplantae</taxon>
        <taxon>Streptophyta</taxon>
        <taxon>Embryophyta</taxon>
        <taxon>Tracheophyta</taxon>
        <taxon>Spermatophyta</taxon>
        <taxon>Magnoliopsida</taxon>
        <taxon>eudicotyledons</taxon>
        <taxon>Gunneridae</taxon>
        <taxon>Pentapetalae</taxon>
        <taxon>rosids</taxon>
        <taxon>fabids</taxon>
        <taxon>Fabales</taxon>
        <taxon>Fabaceae</taxon>
        <taxon>Papilionoideae</taxon>
        <taxon>50 kb inversion clade</taxon>
        <taxon>dalbergioids sensu lato</taxon>
        <taxon>Dalbergieae</taxon>
        <taxon>Pterocarpus clade</taxon>
        <taxon>Stylosanthes</taxon>
    </lineage>
</organism>
<gene>
    <name evidence="3" type="ORF">PIB30_058725</name>
</gene>
<proteinExistence type="predicted"/>
<keyword evidence="4" id="KW-1185">Reference proteome</keyword>